<dbReference type="InterPro" id="IPR013216">
    <property type="entry name" value="Methyltransf_11"/>
</dbReference>
<sequence>MDIRAYNRQAWDHQVEKGNPWTLPVAPEVVAAARQGKVEIVLTPTKPIPMDWFPPLRGCRVLCLASGGGQQGPVLAAAGAQVTVFDNSPRQLERDREVAEREGLQLELVEGDMRDLSCFADGSFDLIVHPISNLFVPDVKPVWRECFRVLRPGGRLLAGFINPVHYLFDFDKMDNEGVFELRHRVPYSDLEHLDAETLARYQAEQLPMEFGHSLEDQIGGQLAAGFVLTGFFEDVAPYNLLVWFTPTTMATRAEKPA</sequence>
<evidence type="ECO:0000259" key="1">
    <source>
        <dbReference type="Pfam" id="PF08241"/>
    </source>
</evidence>
<keyword evidence="4" id="KW-1185">Reference proteome</keyword>
<reference evidence="2" key="1">
    <citation type="journal article" date="2015" name="Genome Announc.">
        <title>Draft Genome Sequences of Anaerolinea thermolimosa IMO-1, Bellilinea caldifistulae GOMI-1, Leptolinea tardivitalis YMTK-2, Levilinea saccharolytica KIBI-1, Longilinea arvoryzae KOME-1, Previously Described as Members of the Class Anaerolineae (Chloroflexi).</title>
        <authorList>
            <person name="Matsuura N."/>
            <person name="Tourlousse M.D."/>
            <person name="Ohashi A."/>
            <person name="Hugenholtz P."/>
            <person name="Sekiguchi Y."/>
        </authorList>
    </citation>
    <scope>NUCLEOTIDE SEQUENCE</scope>
    <source>
        <strain evidence="2">KIBI-1</strain>
    </source>
</reference>
<dbReference type="AlphaFoldDB" id="A0A0M8JRW3"/>
<dbReference type="OrthoDB" id="9772751at2"/>
<dbReference type="EMBL" id="LGCM01000016">
    <property type="protein sequence ID" value="KPL88734.1"/>
    <property type="molecule type" value="Genomic_DNA"/>
</dbReference>
<gene>
    <name evidence="3" type="ORF">ADN01_03815</name>
    <name evidence="2" type="ORF">LSAC_03115</name>
</gene>
<dbReference type="Pfam" id="PF08241">
    <property type="entry name" value="Methyltransf_11"/>
    <property type="match status" value="1"/>
</dbReference>
<dbReference type="RefSeq" id="WP_062419510.1">
    <property type="nucleotide sequence ID" value="NZ_BBXZ01000167.1"/>
</dbReference>
<keyword evidence="3" id="KW-0808">Transferase</keyword>
<dbReference type="Gene3D" id="3.40.50.150">
    <property type="entry name" value="Vaccinia Virus protein VP39"/>
    <property type="match status" value="1"/>
</dbReference>
<reference evidence="3 4" key="2">
    <citation type="submission" date="2015-07" db="EMBL/GenBank/DDBJ databases">
        <title>Genome sequence of Levilinea saccharolytica DSM 16555.</title>
        <authorList>
            <person name="Hemp J."/>
            <person name="Ward L.M."/>
            <person name="Pace L.A."/>
            <person name="Fischer W.W."/>
        </authorList>
    </citation>
    <scope>NUCLEOTIDE SEQUENCE [LARGE SCALE GENOMIC DNA]</scope>
    <source>
        <strain evidence="3 4">KIBI-1</strain>
    </source>
</reference>
<dbReference type="PANTHER" id="PTHR43591">
    <property type="entry name" value="METHYLTRANSFERASE"/>
    <property type="match status" value="1"/>
</dbReference>
<dbReference type="SUPFAM" id="SSF53335">
    <property type="entry name" value="S-adenosyl-L-methionine-dependent methyltransferases"/>
    <property type="match status" value="1"/>
</dbReference>
<protein>
    <submittedName>
        <fullName evidence="2">Methylase</fullName>
    </submittedName>
    <submittedName>
        <fullName evidence="3">SAM-dependent methyltransferase</fullName>
    </submittedName>
</protein>
<dbReference type="Proteomes" id="UP000050501">
    <property type="component" value="Unassembled WGS sequence"/>
</dbReference>
<evidence type="ECO:0000313" key="3">
    <source>
        <dbReference type="EMBL" id="KPL88734.1"/>
    </source>
</evidence>
<accession>A0A0M8JRW3</accession>
<feature type="domain" description="Methyltransferase type 11" evidence="1">
    <location>
        <begin position="62"/>
        <end position="157"/>
    </location>
</feature>
<dbReference type="InterPro" id="IPR029063">
    <property type="entry name" value="SAM-dependent_MTases_sf"/>
</dbReference>
<proteinExistence type="predicted"/>
<keyword evidence="2" id="KW-0489">Methyltransferase</keyword>
<name>A0A0M8JRW3_9CHLR</name>
<dbReference type="PATRIC" id="fig|229921.5.peg.2398"/>
<dbReference type="CDD" id="cd02440">
    <property type="entry name" value="AdoMet_MTases"/>
    <property type="match status" value="1"/>
</dbReference>
<dbReference type="GO" id="GO:0008757">
    <property type="term" value="F:S-adenosylmethionine-dependent methyltransferase activity"/>
    <property type="evidence" value="ECO:0007669"/>
    <property type="project" value="InterPro"/>
</dbReference>
<dbReference type="EMBL" id="DF967975">
    <property type="protein sequence ID" value="GAP19215.1"/>
    <property type="molecule type" value="Genomic_DNA"/>
</dbReference>
<organism evidence="2">
    <name type="scientific">Levilinea saccharolytica</name>
    <dbReference type="NCBI Taxonomy" id="229921"/>
    <lineage>
        <taxon>Bacteria</taxon>
        <taxon>Bacillati</taxon>
        <taxon>Chloroflexota</taxon>
        <taxon>Anaerolineae</taxon>
        <taxon>Anaerolineales</taxon>
        <taxon>Anaerolineaceae</taxon>
        <taxon>Levilinea</taxon>
    </lineage>
</organism>
<evidence type="ECO:0000313" key="2">
    <source>
        <dbReference type="EMBL" id="GAP19215.1"/>
    </source>
</evidence>
<dbReference type="STRING" id="229921.ADN01_03815"/>
<dbReference type="GO" id="GO:0032259">
    <property type="term" value="P:methylation"/>
    <property type="evidence" value="ECO:0007669"/>
    <property type="project" value="UniProtKB-KW"/>
</dbReference>
<evidence type="ECO:0000313" key="4">
    <source>
        <dbReference type="Proteomes" id="UP000050501"/>
    </source>
</evidence>